<proteinExistence type="predicted"/>
<feature type="transmembrane region" description="Helical" evidence="2">
    <location>
        <begin position="12"/>
        <end position="32"/>
    </location>
</feature>
<dbReference type="GO" id="GO:0016020">
    <property type="term" value="C:membrane"/>
    <property type="evidence" value="ECO:0007669"/>
    <property type="project" value="InterPro"/>
</dbReference>
<sequence>MKIKLRLRHKIQFIIISLSVLVFTGAIGYIAFKDRQSSYENQTRLIEAQTEKHANQLKVLINEDFAVVRTLALAFKTYKFLETDQYQKLVNQIYDHVFQGNPEFYQLWDSWELNVVDSTWNRPTGRITNTRLREKGEMKRLVDIRSLDGDNKYYAKDKALARELISEIYADAFSEQKADKKIMTTYEAPIMDQKKFVGIIGVDVTLDRFQEIVSGIQLEDLEGSYAFLISHNGKYAGHPENDKLNTFIPKNPTSKPDFNIYQKIKLGKPFSIVNDRGQEERFVSYFPIKISRTDTYWYLGITVPRESIIQQVNENLYVSFIVGIVGLILLGIVIYFVSINISRPVQSVTKQLNKLSRGEIKTSNKLKLETGDEIEEMAEALNQTIEKLNQKNQFAKHLGRGDLDQELTIEDKEDELGISLVEMRENLQKARKEQQERQKEDEINNWINQAITETSDIFRKHNQNIKNLTFSTLQYLLDYLNVSQGGIYVKNDEEDEVFYELISAIAYGRNKLIEKKIKNEEGLVGRCAYEGLTVYMTEIPEEYVNIKTGLGDANPRTILLVPIKNNEEVLGVIELISFNEFADYQIKMVEQIGGNLAATIANVRINQKTEKLLHRSQKQTDELAQQEQEMRQNVEEMKATQEEAQQRQHEMTALHEAVNDIAYVAEFDMDGHLIDMNKNLEVLLAKPKDQVIGMQQGSFAGTVDQEAFEETWEQLRAGESITKEQKIKSGNAYVWLLETYKPVINAEGEPYKVVNIGIDITHTKKK</sequence>
<dbReference type="Gene3D" id="3.30.450.20">
    <property type="entry name" value="PAS domain"/>
    <property type="match status" value="3"/>
</dbReference>
<evidence type="ECO:0000259" key="3">
    <source>
        <dbReference type="PROSITE" id="PS50885"/>
    </source>
</evidence>
<reference evidence="4 5" key="1">
    <citation type="submission" date="2015-11" db="EMBL/GenBank/DDBJ databases">
        <title>Description and complete genome sequence of a novel strain predominating in hypersaline microbial mats and representing a new family of the Bacteriodetes phylum.</title>
        <authorList>
            <person name="Spring S."/>
            <person name="Bunk B."/>
            <person name="Sproer C."/>
            <person name="Klenk H.-P."/>
        </authorList>
    </citation>
    <scope>NUCLEOTIDE SEQUENCE [LARGE SCALE GENOMIC DNA]</scope>
    <source>
        <strain evidence="4 5">L21-Spi-D4</strain>
    </source>
</reference>
<feature type="coiled-coil region" evidence="1">
    <location>
        <begin position="606"/>
        <end position="647"/>
    </location>
</feature>
<feature type="transmembrane region" description="Helical" evidence="2">
    <location>
        <begin position="316"/>
        <end position="337"/>
    </location>
</feature>
<evidence type="ECO:0000313" key="5">
    <source>
        <dbReference type="Proteomes" id="UP000064893"/>
    </source>
</evidence>
<dbReference type="CDD" id="cd12912">
    <property type="entry name" value="PDC2_MCP_like"/>
    <property type="match status" value="1"/>
</dbReference>
<feature type="coiled-coil region" evidence="1">
    <location>
        <begin position="371"/>
        <end position="449"/>
    </location>
</feature>
<dbReference type="InterPro" id="IPR003018">
    <property type="entry name" value="GAF"/>
</dbReference>
<dbReference type="Pfam" id="PF08448">
    <property type="entry name" value="PAS_4"/>
    <property type="match status" value="1"/>
</dbReference>
<dbReference type="GO" id="GO:0007165">
    <property type="term" value="P:signal transduction"/>
    <property type="evidence" value="ECO:0007669"/>
    <property type="project" value="InterPro"/>
</dbReference>
<keyword evidence="2" id="KW-0812">Transmembrane</keyword>
<dbReference type="SMART" id="SM00304">
    <property type="entry name" value="HAMP"/>
    <property type="match status" value="1"/>
</dbReference>
<dbReference type="Proteomes" id="UP000064893">
    <property type="component" value="Chromosome"/>
</dbReference>
<keyword evidence="2" id="KW-1133">Transmembrane helix</keyword>
<protein>
    <submittedName>
        <fullName evidence="4">Chemotaxis regulator BdlA</fullName>
    </submittedName>
</protein>
<dbReference type="SUPFAM" id="SSF55781">
    <property type="entry name" value="GAF domain-like"/>
    <property type="match status" value="1"/>
</dbReference>
<dbReference type="InterPro" id="IPR013656">
    <property type="entry name" value="PAS_4"/>
</dbReference>
<dbReference type="RefSeq" id="WP_057953312.1">
    <property type="nucleotide sequence ID" value="NZ_CP013118.1"/>
</dbReference>
<keyword evidence="1" id="KW-0175">Coiled coil</keyword>
<keyword evidence="5" id="KW-1185">Reference proteome</keyword>
<organism evidence="4 5">
    <name type="scientific">Salinivirga cyanobacteriivorans</name>
    <dbReference type="NCBI Taxonomy" id="1307839"/>
    <lineage>
        <taxon>Bacteria</taxon>
        <taxon>Pseudomonadati</taxon>
        <taxon>Bacteroidota</taxon>
        <taxon>Bacteroidia</taxon>
        <taxon>Bacteroidales</taxon>
        <taxon>Salinivirgaceae</taxon>
        <taxon>Salinivirga</taxon>
    </lineage>
</organism>
<dbReference type="Gene3D" id="6.10.340.10">
    <property type="match status" value="1"/>
</dbReference>
<evidence type="ECO:0000313" key="4">
    <source>
        <dbReference type="EMBL" id="ALO15891.1"/>
    </source>
</evidence>
<dbReference type="InterPro" id="IPR003660">
    <property type="entry name" value="HAMP_dom"/>
</dbReference>
<dbReference type="PANTHER" id="PTHR32089">
    <property type="entry name" value="METHYL-ACCEPTING CHEMOTAXIS PROTEIN MCPB"/>
    <property type="match status" value="1"/>
</dbReference>
<dbReference type="PROSITE" id="PS50885">
    <property type="entry name" value="HAMP"/>
    <property type="match status" value="1"/>
</dbReference>
<name>A0A0S2I0K5_9BACT</name>
<dbReference type="InterPro" id="IPR029016">
    <property type="entry name" value="GAF-like_dom_sf"/>
</dbReference>
<keyword evidence="2" id="KW-0472">Membrane</keyword>
<dbReference type="PANTHER" id="PTHR32089:SF112">
    <property type="entry name" value="LYSOZYME-LIKE PROTEIN-RELATED"/>
    <property type="match status" value="1"/>
</dbReference>
<dbReference type="SUPFAM" id="SSF55785">
    <property type="entry name" value="PYP-like sensor domain (PAS domain)"/>
    <property type="match status" value="1"/>
</dbReference>
<dbReference type="AlphaFoldDB" id="A0A0S2I0K5"/>
<feature type="domain" description="HAMP" evidence="3">
    <location>
        <begin position="339"/>
        <end position="393"/>
    </location>
</feature>
<evidence type="ECO:0000256" key="1">
    <source>
        <dbReference type="SAM" id="Coils"/>
    </source>
</evidence>
<evidence type="ECO:0000256" key="2">
    <source>
        <dbReference type="SAM" id="Phobius"/>
    </source>
</evidence>
<dbReference type="EMBL" id="CP013118">
    <property type="protein sequence ID" value="ALO15891.1"/>
    <property type="molecule type" value="Genomic_DNA"/>
</dbReference>
<dbReference type="InterPro" id="IPR000014">
    <property type="entry name" value="PAS"/>
</dbReference>
<accession>A0A0S2I0K5</accession>
<dbReference type="SMART" id="SM00065">
    <property type="entry name" value="GAF"/>
    <property type="match status" value="1"/>
</dbReference>
<dbReference type="Gene3D" id="3.30.450.40">
    <property type="match status" value="1"/>
</dbReference>
<dbReference type="Pfam" id="PF13185">
    <property type="entry name" value="GAF_2"/>
    <property type="match status" value="1"/>
</dbReference>
<dbReference type="Pfam" id="PF00672">
    <property type="entry name" value="HAMP"/>
    <property type="match status" value="1"/>
</dbReference>
<dbReference type="InterPro" id="IPR035965">
    <property type="entry name" value="PAS-like_dom_sf"/>
</dbReference>
<dbReference type="CDD" id="cd06225">
    <property type="entry name" value="HAMP"/>
    <property type="match status" value="1"/>
</dbReference>
<dbReference type="STRING" id="1307839.L21SP5_02258"/>
<gene>
    <name evidence="4" type="primary">bdlA_3</name>
    <name evidence="4" type="ORF">L21SP5_02258</name>
</gene>
<dbReference type="KEGG" id="blq:L21SP5_02258"/>
<dbReference type="CDD" id="cd00130">
    <property type="entry name" value="PAS"/>
    <property type="match status" value="1"/>
</dbReference>
<dbReference type="OrthoDB" id="1109395at2"/>